<feature type="binding site" evidence="7">
    <location>
        <begin position="286"/>
        <end position="292"/>
    </location>
    <ligand>
        <name>substrate</name>
    </ligand>
</feature>
<evidence type="ECO:0000313" key="9">
    <source>
        <dbReference type="Proteomes" id="UP000177996"/>
    </source>
</evidence>
<comment type="caution">
    <text evidence="8">The sequence shown here is derived from an EMBL/GenBank/DDBJ whole genome shotgun (WGS) entry which is preliminary data.</text>
</comment>
<dbReference type="Proteomes" id="UP000177996">
    <property type="component" value="Unassembled WGS sequence"/>
</dbReference>
<dbReference type="HAMAP" id="MF_00011">
    <property type="entry name" value="Adenylosucc_synth"/>
    <property type="match status" value="1"/>
</dbReference>
<keyword evidence="2 7" id="KW-0479">Metal-binding</keyword>
<evidence type="ECO:0000256" key="3">
    <source>
        <dbReference type="ARBA" id="ARBA00022741"/>
    </source>
</evidence>
<keyword evidence="5 7" id="KW-0460">Magnesium</keyword>
<dbReference type="SMART" id="SM00788">
    <property type="entry name" value="Adenylsucc_synt"/>
    <property type="match status" value="1"/>
</dbReference>
<comment type="similarity">
    <text evidence="7">Belongs to the adenylosuccinate synthetase family.</text>
</comment>
<comment type="subcellular location">
    <subcellularLocation>
        <location evidence="7">Cytoplasm</location>
    </subcellularLocation>
</comment>
<feature type="binding site" evidence="7">
    <location>
        <position position="153"/>
    </location>
    <ligand>
        <name>IMP</name>
        <dbReference type="ChEBI" id="CHEBI:58053"/>
        <note>ligand shared between dimeric partners</note>
    </ligand>
</feature>
<dbReference type="PANTHER" id="PTHR11846:SF0">
    <property type="entry name" value="ADENYLOSUCCINATE SYNTHETASE"/>
    <property type="match status" value="1"/>
</dbReference>
<dbReference type="Pfam" id="PF00709">
    <property type="entry name" value="Adenylsucc_synt"/>
    <property type="match status" value="2"/>
</dbReference>
<comment type="caution">
    <text evidence="7">Lacks conserved residue(s) required for the propagation of feature annotation.</text>
</comment>
<dbReference type="Gene3D" id="3.40.440.10">
    <property type="entry name" value="Adenylosuccinate Synthetase, subunit A, domain 1"/>
    <property type="match status" value="2"/>
</dbReference>
<dbReference type="InterPro" id="IPR027417">
    <property type="entry name" value="P-loop_NTPase"/>
</dbReference>
<evidence type="ECO:0000256" key="6">
    <source>
        <dbReference type="ARBA" id="ARBA00023134"/>
    </source>
</evidence>
<evidence type="ECO:0000256" key="7">
    <source>
        <dbReference type="HAMAP-Rule" id="MF_00011"/>
    </source>
</evidence>
<evidence type="ECO:0000256" key="2">
    <source>
        <dbReference type="ARBA" id="ARBA00022723"/>
    </source>
</evidence>
<feature type="binding site" evidence="7">
    <location>
        <position position="292"/>
    </location>
    <ligand>
        <name>GTP</name>
        <dbReference type="ChEBI" id="CHEBI:37565"/>
    </ligand>
</feature>
<dbReference type="GO" id="GO:0046040">
    <property type="term" value="P:IMP metabolic process"/>
    <property type="evidence" value="ECO:0007669"/>
    <property type="project" value="TreeGrafter"/>
</dbReference>
<dbReference type="SUPFAM" id="SSF52540">
    <property type="entry name" value="P-loop containing nucleoside triphosphate hydrolases"/>
    <property type="match status" value="1"/>
</dbReference>
<feature type="binding site" description="in other chain" evidence="7">
    <location>
        <position position="290"/>
    </location>
    <ligand>
        <name>IMP</name>
        <dbReference type="ChEBI" id="CHEBI:58053"/>
        <note>ligand shared between dimeric partners</note>
    </ligand>
</feature>
<dbReference type="GO" id="GO:0000287">
    <property type="term" value="F:magnesium ion binding"/>
    <property type="evidence" value="ECO:0007669"/>
    <property type="project" value="UniProtKB-UniRule"/>
</dbReference>
<name>A0A1G2CZ60_9BACT</name>
<feature type="binding site" description="in other chain" evidence="7">
    <location>
        <begin position="48"/>
        <end position="51"/>
    </location>
    <ligand>
        <name>IMP</name>
        <dbReference type="ChEBI" id="CHEBI:58053"/>
        <note>ligand shared between dimeric partners</note>
    </ligand>
</feature>
<comment type="catalytic activity">
    <reaction evidence="7">
        <text>IMP + L-aspartate + GTP = N(6)-(1,2-dicarboxyethyl)-AMP + GDP + phosphate + 2 H(+)</text>
        <dbReference type="Rhea" id="RHEA:15753"/>
        <dbReference type="ChEBI" id="CHEBI:15378"/>
        <dbReference type="ChEBI" id="CHEBI:29991"/>
        <dbReference type="ChEBI" id="CHEBI:37565"/>
        <dbReference type="ChEBI" id="CHEBI:43474"/>
        <dbReference type="ChEBI" id="CHEBI:57567"/>
        <dbReference type="ChEBI" id="CHEBI:58053"/>
        <dbReference type="ChEBI" id="CHEBI:58189"/>
        <dbReference type="EC" id="6.3.4.4"/>
    </reaction>
</comment>
<dbReference type="STRING" id="1798661.A3D65_02035"/>
<reference evidence="8 9" key="1">
    <citation type="journal article" date="2016" name="Nat. Commun.">
        <title>Thousands of microbial genomes shed light on interconnected biogeochemical processes in an aquifer system.</title>
        <authorList>
            <person name="Anantharaman K."/>
            <person name="Brown C.T."/>
            <person name="Hug L.A."/>
            <person name="Sharon I."/>
            <person name="Castelle C.J."/>
            <person name="Probst A.J."/>
            <person name="Thomas B.C."/>
            <person name="Singh A."/>
            <person name="Wilkins M.J."/>
            <person name="Karaoz U."/>
            <person name="Brodie E.L."/>
            <person name="Williams K.H."/>
            <person name="Hubbard S.S."/>
            <person name="Banfield J.F."/>
        </authorList>
    </citation>
    <scope>NUCLEOTIDE SEQUENCE [LARGE SCALE GENOMIC DNA]</scope>
</reference>
<keyword evidence="6 7" id="KW-0342">GTP-binding</keyword>
<sequence length="377" mass="42174">MAKDIDRLSGQGRLVIVAGMQFGSEGKGEIVSHLAPVMSLGVRTGKPNAGHTNYFHGVKFVMRQIPCAWVNPIAKLIIGVGAVISLPLLLEEIKLIERYLPIRRRLYIDHRAHIIQDEHIERESQGDLVARIGSCSATAREGIGTATAAKVLRERSCVLARDVPELRPYCIDTVDLINTALDQGQYVLLEGTQGFGLSLEHGYFPFVTSHDTSTSALAASIGVNHADFNTDVIGVVRTFPIRVAGNSGPFDPDSKEVSWRWPERFARVKTRERSKRAKTDITEYTSVTKKVRRVATFSREGFRRACQVNRPTEIALTFADYLDWAVHETERITPRIETFIEIIEEIAEVPVTLVKTGPKTTVDFDPYRRNILRRLAI</sequence>
<feature type="binding site" description="in other chain" evidence="7">
    <location>
        <position position="208"/>
    </location>
    <ligand>
        <name>IMP</name>
        <dbReference type="ChEBI" id="CHEBI:58053"/>
        <note>ligand shared between dimeric partners</note>
    </ligand>
</feature>
<comment type="cofactor">
    <cofactor evidence="7">
        <name>Mg(2+)</name>
        <dbReference type="ChEBI" id="CHEBI:18420"/>
    </cofactor>
    <text evidence="7">Binds 1 Mg(2+) ion per subunit.</text>
</comment>
<dbReference type="PANTHER" id="PTHR11846">
    <property type="entry name" value="ADENYLOSUCCINATE SYNTHETASE"/>
    <property type="match status" value="1"/>
</dbReference>
<dbReference type="GO" id="GO:0044208">
    <property type="term" value="P:'de novo' AMP biosynthetic process"/>
    <property type="evidence" value="ECO:0007669"/>
    <property type="project" value="UniProtKB-UniRule"/>
</dbReference>
<accession>A0A1G2CZ60</accession>
<dbReference type="InterPro" id="IPR001114">
    <property type="entry name" value="Adenylosuccinate_synthetase"/>
</dbReference>
<comment type="pathway">
    <text evidence="7">Purine metabolism; AMP biosynthesis via de novo pathway; AMP from IMP: step 1/2.</text>
</comment>
<evidence type="ECO:0000313" key="8">
    <source>
        <dbReference type="EMBL" id="OGZ06679.1"/>
    </source>
</evidence>
<feature type="binding site" evidence="7">
    <location>
        <position position="50"/>
    </location>
    <ligand>
        <name>Mg(2+)</name>
        <dbReference type="ChEBI" id="CHEBI:18420"/>
    </ligand>
</feature>
<proteinExistence type="inferred from homology"/>
<dbReference type="InterPro" id="IPR042111">
    <property type="entry name" value="Adenylosuccinate_synth_dom3"/>
</dbReference>
<evidence type="ECO:0000256" key="1">
    <source>
        <dbReference type="ARBA" id="ARBA00022598"/>
    </source>
</evidence>
<dbReference type="UniPathway" id="UPA00075">
    <property type="reaction ID" value="UER00335"/>
</dbReference>
<dbReference type="GO" id="GO:0005737">
    <property type="term" value="C:cytoplasm"/>
    <property type="evidence" value="ECO:0007669"/>
    <property type="project" value="UniProtKB-SubCell"/>
</dbReference>
<dbReference type="EMBL" id="MHLL01000078">
    <property type="protein sequence ID" value="OGZ06679.1"/>
    <property type="molecule type" value="Genomic_DNA"/>
</dbReference>
<dbReference type="AlphaFoldDB" id="A0A1G2CZ60"/>
<protein>
    <recommendedName>
        <fullName evidence="7">Adenylosuccinate synthetase</fullName>
        <shortName evidence="7">AMPSase</shortName>
        <shortName evidence="7">AdSS</shortName>
        <ecNumber evidence="7">6.3.4.4</ecNumber>
    </recommendedName>
    <alternativeName>
        <fullName evidence="7">IMP--aspartate ligase</fullName>
    </alternativeName>
</protein>
<keyword evidence="1 7" id="KW-0436">Ligase</keyword>
<organism evidence="8 9">
    <name type="scientific">Candidatus Lloydbacteria bacterium RIFCSPHIGHO2_02_FULL_50_13</name>
    <dbReference type="NCBI Taxonomy" id="1798661"/>
    <lineage>
        <taxon>Bacteria</taxon>
        <taxon>Candidatus Lloydiibacteriota</taxon>
    </lineage>
</organism>
<comment type="function">
    <text evidence="7">Plays an important role in the de novo pathway of purine nucleotide biosynthesis. Catalyzes the first committed step in the biosynthesis of AMP from IMP.</text>
</comment>
<dbReference type="GO" id="GO:0004019">
    <property type="term" value="F:adenylosuccinate synthase activity"/>
    <property type="evidence" value="ECO:0007669"/>
    <property type="project" value="UniProtKB-UniRule"/>
</dbReference>
<feature type="binding site" evidence="7">
    <location>
        <begin position="318"/>
        <end position="320"/>
    </location>
    <ligand>
        <name>GTP</name>
        <dbReference type="ChEBI" id="CHEBI:37565"/>
    </ligand>
</feature>
<keyword evidence="4 7" id="KW-0658">Purine biosynthesis</keyword>
<feature type="active site" description="Proton donor" evidence="7">
    <location>
        <position position="51"/>
    </location>
</feature>
<evidence type="ECO:0000256" key="5">
    <source>
        <dbReference type="ARBA" id="ARBA00022842"/>
    </source>
</evidence>
<dbReference type="EC" id="6.3.4.4" evidence="7"/>
<keyword evidence="7" id="KW-0963">Cytoplasm</keyword>
<feature type="binding site" evidence="7">
    <location>
        <begin position="50"/>
        <end position="52"/>
    </location>
    <ligand>
        <name>GTP</name>
        <dbReference type="ChEBI" id="CHEBI:37565"/>
    </ligand>
</feature>
<keyword evidence="3 7" id="KW-0547">Nucleotide-binding</keyword>
<feature type="binding site" description="in other chain" evidence="7">
    <location>
        <position position="193"/>
    </location>
    <ligand>
        <name>IMP</name>
        <dbReference type="ChEBI" id="CHEBI:58053"/>
        <note>ligand shared between dimeric partners</note>
    </ligand>
</feature>
<gene>
    <name evidence="7" type="primary">purA</name>
    <name evidence="8" type="ORF">A3D65_02035</name>
</gene>
<dbReference type="Gene3D" id="3.90.170.10">
    <property type="entry name" value="Adenylosuccinate Synthetase, subunit A, domain 3"/>
    <property type="match status" value="1"/>
</dbReference>
<dbReference type="InterPro" id="IPR042109">
    <property type="entry name" value="Adenylosuccinate_synth_dom1"/>
</dbReference>
<dbReference type="GO" id="GO:0005525">
    <property type="term" value="F:GTP binding"/>
    <property type="evidence" value="ECO:0007669"/>
    <property type="project" value="UniProtKB-UniRule"/>
</dbReference>
<evidence type="ECO:0000256" key="4">
    <source>
        <dbReference type="ARBA" id="ARBA00022755"/>
    </source>
</evidence>
<comment type="subunit">
    <text evidence="7">Homodimer.</text>
</comment>